<name>A0ACB7TDH0_HYAAI</name>
<comment type="caution">
    <text evidence="1">The sequence shown here is derived from an EMBL/GenBank/DDBJ whole genome shotgun (WGS) entry which is preliminary data.</text>
</comment>
<reference evidence="1" key="1">
    <citation type="submission" date="2020-05" db="EMBL/GenBank/DDBJ databases">
        <title>Large-scale comparative analyses of tick genomes elucidate their genetic diversity and vector capacities.</title>
        <authorList>
            <person name="Jia N."/>
            <person name="Wang J."/>
            <person name="Shi W."/>
            <person name="Du L."/>
            <person name="Sun Y."/>
            <person name="Zhan W."/>
            <person name="Jiang J."/>
            <person name="Wang Q."/>
            <person name="Zhang B."/>
            <person name="Ji P."/>
            <person name="Sakyi L.B."/>
            <person name="Cui X."/>
            <person name="Yuan T."/>
            <person name="Jiang B."/>
            <person name="Yang W."/>
            <person name="Lam T.T.-Y."/>
            <person name="Chang Q."/>
            <person name="Ding S."/>
            <person name="Wang X."/>
            <person name="Zhu J."/>
            <person name="Ruan X."/>
            <person name="Zhao L."/>
            <person name="Wei J."/>
            <person name="Que T."/>
            <person name="Du C."/>
            <person name="Cheng J."/>
            <person name="Dai P."/>
            <person name="Han X."/>
            <person name="Huang E."/>
            <person name="Gao Y."/>
            <person name="Liu J."/>
            <person name="Shao H."/>
            <person name="Ye R."/>
            <person name="Li L."/>
            <person name="Wei W."/>
            <person name="Wang X."/>
            <person name="Wang C."/>
            <person name="Yang T."/>
            <person name="Huo Q."/>
            <person name="Li W."/>
            <person name="Guo W."/>
            <person name="Chen H."/>
            <person name="Zhou L."/>
            <person name="Ni X."/>
            <person name="Tian J."/>
            <person name="Zhou Y."/>
            <person name="Sheng Y."/>
            <person name="Liu T."/>
            <person name="Pan Y."/>
            <person name="Xia L."/>
            <person name="Li J."/>
            <person name="Zhao F."/>
            <person name="Cao W."/>
        </authorList>
    </citation>
    <scope>NUCLEOTIDE SEQUENCE</scope>
    <source>
        <strain evidence="1">Hyas-2018</strain>
    </source>
</reference>
<gene>
    <name evidence="1" type="ORF">HPB50_002607</name>
</gene>
<keyword evidence="2" id="KW-1185">Reference proteome</keyword>
<sequence>MGDAPVISLSSYARSLDDAARKRYIEKLKLCGDVDPLLLGPDELHFDVELVPRVEISDIKDYLVHATSYITHEQMKARKSLEAHNYLTSGFVQEPQLKKVDDVVIVRGKEQKKPIRPSEPTLLVTLVGATSRSERCGRR</sequence>
<dbReference type="Proteomes" id="UP000821845">
    <property type="component" value="Chromosome 1"/>
</dbReference>
<organism evidence="1 2">
    <name type="scientific">Hyalomma asiaticum</name>
    <name type="common">Tick</name>
    <dbReference type="NCBI Taxonomy" id="266040"/>
    <lineage>
        <taxon>Eukaryota</taxon>
        <taxon>Metazoa</taxon>
        <taxon>Ecdysozoa</taxon>
        <taxon>Arthropoda</taxon>
        <taxon>Chelicerata</taxon>
        <taxon>Arachnida</taxon>
        <taxon>Acari</taxon>
        <taxon>Parasitiformes</taxon>
        <taxon>Ixodida</taxon>
        <taxon>Ixodoidea</taxon>
        <taxon>Ixodidae</taxon>
        <taxon>Hyalomminae</taxon>
        <taxon>Hyalomma</taxon>
    </lineage>
</organism>
<evidence type="ECO:0000313" key="1">
    <source>
        <dbReference type="EMBL" id="KAH6944291.1"/>
    </source>
</evidence>
<protein>
    <submittedName>
        <fullName evidence="1">Uncharacterized protein</fullName>
    </submittedName>
</protein>
<proteinExistence type="predicted"/>
<accession>A0ACB7TDH0</accession>
<evidence type="ECO:0000313" key="2">
    <source>
        <dbReference type="Proteomes" id="UP000821845"/>
    </source>
</evidence>
<dbReference type="EMBL" id="CM023481">
    <property type="protein sequence ID" value="KAH6944291.1"/>
    <property type="molecule type" value="Genomic_DNA"/>
</dbReference>